<proteinExistence type="predicted"/>
<reference evidence="6" key="1">
    <citation type="submission" date="2015-11" db="EMBL/GenBank/DDBJ databases">
        <title>De novo transcriptome assembly of four potential Pierce s Disease insect vectors from Arizona vineyards.</title>
        <authorList>
            <person name="Tassone E.E."/>
        </authorList>
    </citation>
    <scope>NUCLEOTIDE SEQUENCE</scope>
</reference>
<dbReference type="SUPFAM" id="SSF144232">
    <property type="entry name" value="HIT/MYND zinc finger-like"/>
    <property type="match status" value="1"/>
</dbReference>
<dbReference type="GO" id="GO:0008270">
    <property type="term" value="F:zinc ion binding"/>
    <property type="evidence" value="ECO:0007669"/>
    <property type="project" value="UniProtKB-KW"/>
</dbReference>
<evidence type="ECO:0000256" key="2">
    <source>
        <dbReference type="ARBA" id="ARBA00022771"/>
    </source>
</evidence>
<evidence type="ECO:0000256" key="3">
    <source>
        <dbReference type="ARBA" id="ARBA00022833"/>
    </source>
</evidence>
<gene>
    <name evidence="6" type="ORF">g.18523</name>
</gene>
<dbReference type="PROSITE" id="PS50865">
    <property type="entry name" value="ZF_MYND_2"/>
    <property type="match status" value="1"/>
</dbReference>
<sequence length="604" mass="69969">MCGENNYLSDIEIISEKIKTSDNTNVDTLFKLKEDKEYAEFVGAQQLKPFSGETINSNKHIKDENKVTIFNAVKSELSEFQNYFGNKIKLETFKDVKYELKDDDSDSEIQCVKEIKEVLFKIERTVPLSLNEGDKIISSHHCDLINIAILVSENKPITIEVRRSEIISKPFRRKRKNANSKNPVINVKHPRSLGIVEENECNTSEDCRTKLLKAQQINNSESNVAKVCVLFDYYFNSFFEQQLYNLIDLLKKTIKELLDSCERLSVVSSHRITIEDILLEQDSSTLVLQKYSKQFLETFCSIIDIFMEQHKKEMIPIIYLVLLTETITSVKLEDVRSIILKLLMLENYNCEHDVIFSKTHVESQKLLTIYERWLEKYNMKHGKFFGSLNKINEGNNCNFQSIEYENTQLNSTIEDISIEVAENSNAVSSVMSSFDVDYKKQTSEINSQCLDLQDSLQQDEQTSKNFEYKESLDLLQGCANVMCDKKLTERCCFCFDCCSCPDFCQVEDDQLVGDKYISCKEHKSFFAIWEEAHTMDWQSVGKDHEMPYEPVCWRSNCGEKALIICVCKTRAYCGSICRQEDWNDSHHKTCSRSTDPSLFYSNTC</sequence>
<accession>A0A1B6G0E9</accession>
<evidence type="ECO:0000259" key="5">
    <source>
        <dbReference type="PROSITE" id="PS50865"/>
    </source>
</evidence>
<evidence type="ECO:0000256" key="4">
    <source>
        <dbReference type="PROSITE-ProRule" id="PRU00134"/>
    </source>
</evidence>
<organism evidence="6">
    <name type="scientific">Cuerna arida</name>
    <dbReference type="NCBI Taxonomy" id="1464854"/>
    <lineage>
        <taxon>Eukaryota</taxon>
        <taxon>Metazoa</taxon>
        <taxon>Ecdysozoa</taxon>
        <taxon>Arthropoda</taxon>
        <taxon>Hexapoda</taxon>
        <taxon>Insecta</taxon>
        <taxon>Pterygota</taxon>
        <taxon>Neoptera</taxon>
        <taxon>Paraneoptera</taxon>
        <taxon>Hemiptera</taxon>
        <taxon>Auchenorrhyncha</taxon>
        <taxon>Membracoidea</taxon>
        <taxon>Cicadellidae</taxon>
        <taxon>Cicadellinae</taxon>
        <taxon>Proconiini</taxon>
        <taxon>Cuerna</taxon>
    </lineage>
</organism>
<dbReference type="InterPro" id="IPR002893">
    <property type="entry name" value="Znf_MYND"/>
</dbReference>
<evidence type="ECO:0000313" key="6">
    <source>
        <dbReference type="EMBL" id="JAS55871.1"/>
    </source>
</evidence>
<dbReference type="EMBL" id="GECZ01013898">
    <property type="protein sequence ID" value="JAS55871.1"/>
    <property type="molecule type" value="Transcribed_RNA"/>
</dbReference>
<keyword evidence="2 4" id="KW-0863">Zinc-finger</keyword>
<dbReference type="AlphaFoldDB" id="A0A1B6G0E9"/>
<keyword evidence="3" id="KW-0862">Zinc</keyword>
<keyword evidence="1" id="KW-0479">Metal-binding</keyword>
<evidence type="ECO:0000256" key="1">
    <source>
        <dbReference type="ARBA" id="ARBA00022723"/>
    </source>
</evidence>
<protein>
    <recommendedName>
        <fullName evidence="5">MYND-type domain-containing protein</fullName>
    </recommendedName>
</protein>
<feature type="domain" description="MYND-type" evidence="5">
    <location>
        <begin position="554"/>
        <end position="590"/>
    </location>
</feature>
<name>A0A1B6G0E9_9HEMI</name>